<gene>
    <name evidence="2" type="ORF">RG298_000159</name>
</gene>
<dbReference type="Pfam" id="PF16083">
    <property type="entry name" value="Phage_holin_3_3"/>
    <property type="match status" value="1"/>
</dbReference>
<proteinExistence type="predicted"/>
<reference evidence="2" key="1">
    <citation type="submission" date="2024-02" db="EMBL/GenBank/DDBJ databases">
        <authorList>
            <consortium name="Clinical and Environmental Microbiology Branch: Whole genome sequencing antimicrobial resistance pathogens in the healthcare setting"/>
        </authorList>
    </citation>
    <scope>NUCLEOTIDE SEQUENCE</scope>
    <source>
        <strain evidence="2">2021GO-0154</strain>
    </source>
</reference>
<protein>
    <submittedName>
        <fullName evidence="2">Phage holin family protein</fullName>
    </submittedName>
</protein>
<accession>A0AAI9D8W2</accession>
<evidence type="ECO:0000313" key="2">
    <source>
        <dbReference type="EMBL" id="EMJ5132495.1"/>
    </source>
</evidence>
<sequence>MLDKDPSGFGLSLTQWLLMLFISLWGGAVRYIIDVKTHNVPWSWLAAFAQMIVSGFTGLLGGLLCIEYNQSEYITLFATGICGAMGSITLAFFWAKFTGRKHA</sequence>
<dbReference type="InterPro" id="IPR032126">
    <property type="entry name" value="LydA_holin"/>
</dbReference>
<dbReference type="AlphaFoldDB" id="A0AAI9D8W2"/>
<keyword evidence="1" id="KW-1133">Transmembrane helix</keyword>
<name>A0AAI9D8W2_PROST</name>
<evidence type="ECO:0000256" key="1">
    <source>
        <dbReference type="SAM" id="Phobius"/>
    </source>
</evidence>
<keyword evidence="1" id="KW-0472">Membrane</keyword>
<dbReference type="EMBL" id="ABMABF030000001">
    <property type="protein sequence ID" value="EMJ5132495.1"/>
    <property type="molecule type" value="Genomic_DNA"/>
</dbReference>
<keyword evidence="1" id="KW-0812">Transmembrane</keyword>
<feature type="transmembrane region" description="Helical" evidence="1">
    <location>
        <begin position="45"/>
        <end position="66"/>
    </location>
</feature>
<comment type="caution">
    <text evidence="2">The sequence shown here is derived from an EMBL/GenBank/DDBJ whole genome shotgun (WGS) entry which is preliminary data.</text>
</comment>
<feature type="transmembrane region" description="Helical" evidence="1">
    <location>
        <begin position="73"/>
        <end position="95"/>
    </location>
</feature>
<organism evidence="2">
    <name type="scientific">Providencia stuartii</name>
    <dbReference type="NCBI Taxonomy" id="588"/>
    <lineage>
        <taxon>Bacteria</taxon>
        <taxon>Pseudomonadati</taxon>
        <taxon>Pseudomonadota</taxon>
        <taxon>Gammaproteobacteria</taxon>
        <taxon>Enterobacterales</taxon>
        <taxon>Morganellaceae</taxon>
        <taxon>Providencia</taxon>
    </lineage>
</organism>
<feature type="transmembrane region" description="Helical" evidence="1">
    <location>
        <begin position="12"/>
        <end position="33"/>
    </location>
</feature>